<dbReference type="PANTHER" id="PTHR33070:SF109">
    <property type="entry name" value="DOMAIN PROTEIN, PUTATIVE (DUF241)-RELATED"/>
    <property type="match status" value="1"/>
</dbReference>
<dbReference type="InterPro" id="IPR004320">
    <property type="entry name" value="BPS1_pln"/>
</dbReference>
<keyword evidence="3" id="KW-1185">Reference proteome</keyword>
<dbReference type="Pfam" id="PF03087">
    <property type="entry name" value="BPS1"/>
    <property type="match status" value="1"/>
</dbReference>
<dbReference type="AlphaFoldDB" id="A0AAV3QUI1"/>
<proteinExistence type="predicted"/>
<gene>
    <name evidence="2" type="ORF">LIER_21802</name>
</gene>
<organism evidence="2 3">
    <name type="scientific">Lithospermum erythrorhizon</name>
    <name type="common">Purple gromwell</name>
    <name type="synonym">Lithospermum officinale var. erythrorhizon</name>
    <dbReference type="NCBI Taxonomy" id="34254"/>
    <lineage>
        <taxon>Eukaryota</taxon>
        <taxon>Viridiplantae</taxon>
        <taxon>Streptophyta</taxon>
        <taxon>Embryophyta</taxon>
        <taxon>Tracheophyta</taxon>
        <taxon>Spermatophyta</taxon>
        <taxon>Magnoliopsida</taxon>
        <taxon>eudicotyledons</taxon>
        <taxon>Gunneridae</taxon>
        <taxon>Pentapetalae</taxon>
        <taxon>asterids</taxon>
        <taxon>lamiids</taxon>
        <taxon>Boraginales</taxon>
        <taxon>Boraginaceae</taxon>
        <taxon>Boraginoideae</taxon>
        <taxon>Lithospermeae</taxon>
        <taxon>Lithospermum</taxon>
    </lineage>
</organism>
<evidence type="ECO:0000256" key="1">
    <source>
        <dbReference type="SAM" id="MobiDB-lite"/>
    </source>
</evidence>
<dbReference type="Proteomes" id="UP001454036">
    <property type="component" value="Unassembled WGS sequence"/>
</dbReference>
<name>A0AAV3QUI1_LITER</name>
<dbReference type="GO" id="GO:0048367">
    <property type="term" value="P:shoot system development"/>
    <property type="evidence" value="ECO:0007669"/>
    <property type="project" value="InterPro"/>
</dbReference>
<reference evidence="2 3" key="1">
    <citation type="submission" date="2024-01" db="EMBL/GenBank/DDBJ databases">
        <title>The complete chloroplast genome sequence of Lithospermum erythrorhizon: insights into the phylogenetic relationship among Boraginaceae species and the maternal lineages of purple gromwells.</title>
        <authorList>
            <person name="Okada T."/>
            <person name="Watanabe K."/>
        </authorList>
    </citation>
    <scope>NUCLEOTIDE SEQUENCE [LARGE SCALE GENOMIC DNA]</scope>
</reference>
<protein>
    <submittedName>
        <fullName evidence="2">Uncharacterized protein</fullName>
    </submittedName>
</protein>
<evidence type="ECO:0000313" key="3">
    <source>
        <dbReference type="Proteomes" id="UP001454036"/>
    </source>
</evidence>
<comment type="caution">
    <text evidence="2">The sequence shown here is derived from an EMBL/GenBank/DDBJ whole genome shotgun (WGS) entry which is preliminary data.</text>
</comment>
<accession>A0AAV3QUI1</accession>
<dbReference type="GO" id="GO:0048364">
    <property type="term" value="P:root development"/>
    <property type="evidence" value="ECO:0007669"/>
    <property type="project" value="InterPro"/>
</dbReference>
<dbReference type="EMBL" id="BAABME010005826">
    <property type="protein sequence ID" value="GAA0166708.1"/>
    <property type="molecule type" value="Genomic_DNA"/>
</dbReference>
<feature type="region of interest" description="Disordered" evidence="1">
    <location>
        <begin position="1"/>
        <end position="25"/>
    </location>
</feature>
<evidence type="ECO:0000313" key="2">
    <source>
        <dbReference type="EMBL" id="GAA0166708.1"/>
    </source>
</evidence>
<sequence>MEGLSSKSGIQKHIRSVSLPPRSHPATVKVEQAVNKLKSNEVSSASNSEVICSKLCEMTELYVGVEELLGLQFVRRALSQNHHDSRVDELLKESVKFIDVCSNTRDTVMQIKQSIADVQCSVRRMKTGDFSSIEANVAAYILMRKNVQKDIARFISVLKHSRLVSVPLSNSDSQFSAALKVLTEASIVTISIFHTLLIFLSVPVLKPRPNRWSLVSKLMNKGALTGEDQSKKMNELENVDFALGKLTLHDSFKHLDAEKIEMADKSLKDLETRVQVIENGLEDVFKHLIRSRVSLLNIFSQ</sequence>
<dbReference type="PANTHER" id="PTHR33070">
    <property type="entry name" value="OS06G0725500 PROTEIN"/>
    <property type="match status" value="1"/>
</dbReference>